<dbReference type="PANTHER" id="PTHR43685:SF5">
    <property type="entry name" value="GLYCOSYLTRANSFERASE EPSE-RELATED"/>
    <property type="match status" value="1"/>
</dbReference>
<dbReference type="PANTHER" id="PTHR43685">
    <property type="entry name" value="GLYCOSYLTRANSFERASE"/>
    <property type="match status" value="1"/>
</dbReference>
<gene>
    <name evidence="5" type="ORF">NCTC1659_01333</name>
</gene>
<evidence type="ECO:0000313" key="5">
    <source>
        <dbReference type="EMBL" id="STO60063.1"/>
    </source>
</evidence>
<dbReference type="RefSeq" id="WP_235817216.1">
    <property type="nucleotide sequence ID" value="NZ_MUXZ01000030.1"/>
</dbReference>
<dbReference type="SUPFAM" id="SSF53448">
    <property type="entry name" value="Nucleotide-diphospho-sugar transferases"/>
    <property type="match status" value="1"/>
</dbReference>
<evidence type="ECO:0000256" key="2">
    <source>
        <dbReference type="ARBA" id="ARBA00022676"/>
    </source>
</evidence>
<name>A0A377HUQ8_9PAST</name>
<evidence type="ECO:0000259" key="4">
    <source>
        <dbReference type="Pfam" id="PF00535"/>
    </source>
</evidence>
<keyword evidence="3 5" id="KW-0808">Transferase</keyword>
<dbReference type="GO" id="GO:0016757">
    <property type="term" value="F:glycosyltransferase activity"/>
    <property type="evidence" value="ECO:0007669"/>
    <property type="project" value="UniProtKB-KW"/>
</dbReference>
<dbReference type="InterPro" id="IPR029044">
    <property type="entry name" value="Nucleotide-diphossugar_trans"/>
</dbReference>
<proteinExistence type="inferred from homology"/>
<reference evidence="5 6" key="1">
    <citation type="submission" date="2018-06" db="EMBL/GenBank/DDBJ databases">
        <authorList>
            <consortium name="Pathogen Informatics"/>
            <person name="Doyle S."/>
        </authorList>
    </citation>
    <scope>NUCLEOTIDE SEQUENCE [LARGE SCALE GENOMIC DNA]</scope>
    <source>
        <strain evidence="5 6">NCTC1659</strain>
    </source>
</reference>
<dbReference type="Pfam" id="PF00535">
    <property type="entry name" value="Glycos_transf_2"/>
    <property type="match status" value="1"/>
</dbReference>
<accession>A0A377HUQ8</accession>
<keyword evidence="6" id="KW-1185">Reference proteome</keyword>
<evidence type="ECO:0000313" key="6">
    <source>
        <dbReference type="Proteomes" id="UP000254329"/>
    </source>
</evidence>
<evidence type="ECO:0000256" key="3">
    <source>
        <dbReference type="ARBA" id="ARBA00022679"/>
    </source>
</evidence>
<feature type="domain" description="Glycosyltransferase 2-like" evidence="4">
    <location>
        <begin position="4"/>
        <end position="171"/>
    </location>
</feature>
<keyword evidence="2" id="KW-0328">Glycosyltransferase</keyword>
<protein>
    <submittedName>
        <fullName evidence="5">Glycoside transferase family 2</fullName>
    </submittedName>
</protein>
<organism evidence="5 6">
    <name type="scientific">Canicola haemoglobinophilus</name>
    <dbReference type="NCBI Taxonomy" id="733"/>
    <lineage>
        <taxon>Bacteria</taxon>
        <taxon>Pseudomonadati</taxon>
        <taxon>Pseudomonadota</taxon>
        <taxon>Gammaproteobacteria</taxon>
        <taxon>Pasteurellales</taxon>
        <taxon>Pasteurellaceae</taxon>
        <taxon>Canicola</taxon>
    </lineage>
</organism>
<comment type="similarity">
    <text evidence="1">Belongs to the glycosyltransferase 2 family.</text>
</comment>
<sequence length="238" mass="27678">MSLSVLLSIYNKENITCFNKSMVSIWDSQLFKPDEIILVQDGPLTAELYESIEQWKYRLSTILVVVELKKNVGLARALNEGIKYCKGDYIARMDTDDISMPERFQKQLEFLENNSDIDVVGTWISEIGEDDQLIKEEIQYPLDHDELFKFFSKRDPIAHPTAMFRKTFFKKAGIYSSEVHLAEDTLLWYSAFMNKCKFANIPYIGLQFRRTSNFICGVLIGKNLGDCYDFVYIKLIDH</sequence>
<dbReference type="InterPro" id="IPR050834">
    <property type="entry name" value="Glycosyltransf_2"/>
</dbReference>
<dbReference type="AlphaFoldDB" id="A0A377HUQ8"/>
<dbReference type="InterPro" id="IPR001173">
    <property type="entry name" value="Glyco_trans_2-like"/>
</dbReference>
<dbReference type="EMBL" id="UGHF01000001">
    <property type="protein sequence ID" value="STO60063.1"/>
    <property type="molecule type" value="Genomic_DNA"/>
</dbReference>
<evidence type="ECO:0000256" key="1">
    <source>
        <dbReference type="ARBA" id="ARBA00006739"/>
    </source>
</evidence>
<dbReference type="Gene3D" id="3.90.550.10">
    <property type="entry name" value="Spore Coat Polysaccharide Biosynthesis Protein SpsA, Chain A"/>
    <property type="match status" value="1"/>
</dbReference>
<dbReference type="Proteomes" id="UP000254329">
    <property type="component" value="Unassembled WGS sequence"/>
</dbReference>